<dbReference type="Pfam" id="PF05721">
    <property type="entry name" value="PhyH"/>
    <property type="match status" value="1"/>
</dbReference>
<dbReference type="eggNOG" id="ENOG502SAQ0">
    <property type="taxonomic scope" value="Eukaryota"/>
</dbReference>
<dbReference type="PANTHER" id="PTHR37563">
    <property type="entry name" value="PHYTANOYL-COA DIOXYGENASE FAMILY PROTEIN (AFU_ORTHOLOGUE AFUA_2G03330)"/>
    <property type="match status" value="1"/>
</dbReference>
<dbReference type="AlphaFoldDB" id="B8C8K1"/>
<dbReference type="HOGENOM" id="CLU_791083_0_0_1"/>
<dbReference type="RefSeq" id="XP_002292524.1">
    <property type="nucleotide sequence ID" value="XM_002292488.1"/>
</dbReference>
<keyword evidence="3" id="KW-1185">Reference proteome</keyword>
<dbReference type="PANTHER" id="PTHR37563:SF2">
    <property type="entry name" value="PHYTANOYL-COA DIOXYGENASE FAMILY PROTEIN (AFU_ORTHOLOGUE AFUA_2G03330)"/>
    <property type="match status" value="1"/>
</dbReference>
<reference evidence="2 3" key="2">
    <citation type="journal article" date="2008" name="Nature">
        <title>The Phaeodactylum genome reveals the evolutionary history of diatom genomes.</title>
        <authorList>
            <person name="Bowler C."/>
            <person name="Allen A.E."/>
            <person name="Badger J.H."/>
            <person name="Grimwood J."/>
            <person name="Jabbari K."/>
            <person name="Kuo A."/>
            <person name="Maheswari U."/>
            <person name="Martens C."/>
            <person name="Maumus F."/>
            <person name="Otillar R.P."/>
            <person name="Rayko E."/>
            <person name="Salamov A."/>
            <person name="Vandepoele K."/>
            <person name="Beszteri B."/>
            <person name="Gruber A."/>
            <person name="Heijde M."/>
            <person name="Katinka M."/>
            <person name="Mock T."/>
            <person name="Valentin K."/>
            <person name="Verret F."/>
            <person name="Berges J.A."/>
            <person name="Brownlee C."/>
            <person name="Cadoret J.P."/>
            <person name="Chiovitti A."/>
            <person name="Choi C.J."/>
            <person name="Coesel S."/>
            <person name="De Martino A."/>
            <person name="Detter J.C."/>
            <person name="Durkin C."/>
            <person name="Falciatore A."/>
            <person name="Fournet J."/>
            <person name="Haruta M."/>
            <person name="Huysman M.J."/>
            <person name="Jenkins B.D."/>
            <person name="Jiroutova K."/>
            <person name="Jorgensen R.E."/>
            <person name="Joubert Y."/>
            <person name="Kaplan A."/>
            <person name="Kroger N."/>
            <person name="Kroth P.G."/>
            <person name="La Roche J."/>
            <person name="Lindquist E."/>
            <person name="Lommer M."/>
            <person name="Martin-Jezequel V."/>
            <person name="Lopez P.J."/>
            <person name="Lucas S."/>
            <person name="Mangogna M."/>
            <person name="McGinnis K."/>
            <person name="Medlin L.K."/>
            <person name="Montsant A."/>
            <person name="Oudot-Le Secq M.P."/>
            <person name="Napoli C."/>
            <person name="Obornik M."/>
            <person name="Parker M.S."/>
            <person name="Petit J.L."/>
            <person name="Porcel B.M."/>
            <person name="Poulsen N."/>
            <person name="Robison M."/>
            <person name="Rychlewski L."/>
            <person name="Rynearson T.A."/>
            <person name="Schmutz J."/>
            <person name="Shapiro H."/>
            <person name="Siaut M."/>
            <person name="Stanley M."/>
            <person name="Sussman M.R."/>
            <person name="Taylor A.R."/>
            <person name="Vardi A."/>
            <person name="von Dassow P."/>
            <person name="Vyverman W."/>
            <person name="Willis A."/>
            <person name="Wyrwicz L.S."/>
            <person name="Rokhsar D.S."/>
            <person name="Weissenbach J."/>
            <person name="Armbrust E.V."/>
            <person name="Green B.R."/>
            <person name="Van de Peer Y."/>
            <person name="Grigoriev I.V."/>
        </authorList>
    </citation>
    <scope>NUCLEOTIDE SEQUENCE [LARGE SCALE GENOMIC DNA]</scope>
    <source>
        <strain evidence="2 3">CCMP1335</strain>
    </source>
</reference>
<protein>
    <recommendedName>
        <fullName evidence="4">Phytanoyl-CoA dioxygenase</fullName>
    </recommendedName>
</protein>
<name>B8C8K1_THAPS</name>
<dbReference type="InterPro" id="IPR008775">
    <property type="entry name" value="Phytyl_CoA_dOase-like"/>
</dbReference>
<gene>
    <name evidence="2" type="ORF">THAPSDRAFT_8157</name>
</gene>
<feature type="compositionally biased region" description="Low complexity" evidence="1">
    <location>
        <begin position="99"/>
        <end position="109"/>
    </location>
</feature>
<dbReference type="Gene3D" id="2.60.120.620">
    <property type="entry name" value="q2cbj1_9rhob like domain"/>
    <property type="match status" value="1"/>
</dbReference>
<dbReference type="InParanoid" id="B8C8K1"/>
<dbReference type="SUPFAM" id="SSF51197">
    <property type="entry name" value="Clavaminate synthase-like"/>
    <property type="match status" value="1"/>
</dbReference>
<organism evidence="2 3">
    <name type="scientific">Thalassiosira pseudonana</name>
    <name type="common">Marine diatom</name>
    <name type="synonym">Cyclotella nana</name>
    <dbReference type="NCBI Taxonomy" id="35128"/>
    <lineage>
        <taxon>Eukaryota</taxon>
        <taxon>Sar</taxon>
        <taxon>Stramenopiles</taxon>
        <taxon>Ochrophyta</taxon>
        <taxon>Bacillariophyta</taxon>
        <taxon>Coscinodiscophyceae</taxon>
        <taxon>Thalassiosirophycidae</taxon>
        <taxon>Thalassiosirales</taxon>
        <taxon>Thalassiosiraceae</taxon>
        <taxon>Thalassiosira</taxon>
    </lineage>
</organism>
<reference evidence="2 3" key="1">
    <citation type="journal article" date="2004" name="Science">
        <title>The genome of the diatom Thalassiosira pseudonana: ecology, evolution, and metabolism.</title>
        <authorList>
            <person name="Armbrust E.V."/>
            <person name="Berges J.A."/>
            <person name="Bowler C."/>
            <person name="Green B.R."/>
            <person name="Martinez D."/>
            <person name="Putnam N.H."/>
            <person name="Zhou S."/>
            <person name="Allen A.E."/>
            <person name="Apt K.E."/>
            <person name="Bechner M."/>
            <person name="Brzezinski M.A."/>
            <person name="Chaal B.K."/>
            <person name="Chiovitti A."/>
            <person name="Davis A.K."/>
            <person name="Demarest M.S."/>
            <person name="Detter J.C."/>
            <person name="Glavina T."/>
            <person name="Goodstein D."/>
            <person name="Hadi M.Z."/>
            <person name="Hellsten U."/>
            <person name="Hildebrand M."/>
            <person name="Jenkins B.D."/>
            <person name="Jurka J."/>
            <person name="Kapitonov V.V."/>
            <person name="Kroger N."/>
            <person name="Lau W.W."/>
            <person name="Lane T.W."/>
            <person name="Larimer F.W."/>
            <person name="Lippmeier J.C."/>
            <person name="Lucas S."/>
            <person name="Medina M."/>
            <person name="Montsant A."/>
            <person name="Obornik M."/>
            <person name="Parker M.S."/>
            <person name="Palenik B."/>
            <person name="Pazour G.J."/>
            <person name="Richardson P.M."/>
            <person name="Rynearson T.A."/>
            <person name="Saito M.A."/>
            <person name="Schwartz D.C."/>
            <person name="Thamatrakoln K."/>
            <person name="Valentin K."/>
            <person name="Vardi A."/>
            <person name="Wilkerson F.P."/>
            <person name="Rokhsar D.S."/>
        </authorList>
    </citation>
    <scope>NUCLEOTIDE SEQUENCE [LARGE SCALE GENOMIC DNA]</scope>
    <source>
        <strain evidence="2 3">CCMP1335</strain>
    </source>
</reference>
<dbReference type="EMBL" id="CM000645">
    <property type="protein sequence ID" value="EED90499.1"/>
    <property type="molecule type" value="Genomic_DNA"/>
</dbReference>
<dbReference type="PaxDb" id="35128-Thaps8157"/>
<dbReference type="InterPro" id="IPR051961">
    <property type="entry name" value="Fungal_Metabolite_Diox"/>
</dbReference>
<dbReference type="KEGG" id="tps:THAPSDRAFT_8157"/>
<accession>B8C8K1</accession>
<evidence type="ECO:0000313" key="2">
    <source>
        <dbReference type="EMBL" id="EED90499.1"/>
    </source>
</evidence>
<dbReference type="GeneID" id="7450976"/>
<evidence type="ECO:0000256" key="1">
    <source>
        <dbReference type="SAM" id="MobiDB-lite"/>
    </source>
</evidence>
<feature type="region of interest" description="Disordered" evidence="1">
    <location>
        <begin position="91"/>
        <end position="110"/>
    </location>
</feature>
<sequence length="351" mass="39091">MMLQRCRRDVVLLSTTKAAIDIDEAKATIANQLEYPYAVVPNKSIDRNRSSSSSSHVHEDEQTSEEWVLVAAKNLERYGVCALIGSEEYNNNDTRRTTQDNNNGNNQNNSRESIIHHSICNRTNQAASSRLSDLQQKIINRGDDPSGETGGPFRFVEVICRDEGGRRFDMPVPWIGSVEIGMPLSKEQTNAMTEFHECLDSIVRPVLNALWTKASNNEATSSLSIAAAGFLMNQPGSKSQSWHRDGPDEGYIDVFVPLVDLTEELGPTQLLPGTHDMKDVDSLNGIHEDELPSVTPLLQRGEILLFDYRTLHKGLGNTSDNKSRTLAYSVYTNQSPVDIHNFPDALTLEFD</sequence>
<evidence type="ECO:0008006" key="4">
    <source>
        <dbReference type="Google" id="ProtNLM"/>
    </source>
</evidence>
<evidence type="ECO:0000313" key="3">
    <source>
        <dbReference type="Proteomes" id="UP000001449"/>
    </source>
</evidence>
<dbReference type="Proteomes" id="UP000001449">
    <property type="component" value="Chromosome 9"/>
</dbReference>
<proteinExistence type="predicted"/>